<dbReference type="AlphaFoldDB" id="A0A315ZSB5"/>
<evidence type="ECO:0000313" key="2">
    <source>
        <dbReference type="Proteomes" id="UP000254051"/>
    </source>
</evidence>
<evidence type="ECO:0000313" key="1">
    <source>
        <dbReference type="EMBL" id="SUQ15468.1"/>
    </source>
</evidence>
<name>A0A315ZSB5_9FIRM</name>
<protein>
    <recommendedName>
        <fullName evidence="3">Glyoxalase</fullName>
    </recommendedName>
</protein>
<proteinExistence type="predicted"/>
<dbReference type="OrthoDB" id="1766650at2"/>
<sequence length="87" mass="9782">MNEYDEECLITFLKKQAQLFDEPVAGTLEEAEAFLEDCMAVVVGSFKEVREYFEESGIDVDTMSDEELEDASEVFALPGGRYLIVEG</sequence>
<organism evidence="1 2">
    <name type="scientific">Faecalicatena contorta</name>
    <dbReference type="NCBI Taxonomy" id="39482"/>
    <lineage>
        <taxon>Bacteria</taxon>
        <taxon>Bacillati</taxon>
        <taxon>Bacillota</taxon>
        <taxon>Clostridia</taxon>
        <taxon>Lachnospirales</taxon>
        <taxon>Lachnospiraceae</taxon>
        <taxon>Faecalicatena</taxon>
    </lineage>
</organism>
<accession>A0A315ZSB5</accession>
<gene>
    <name evidence="1" type="ORF">SAMN05216529_11313</name>
</gene>
<reference evidence="2" key="1">
    <citation type="submission" date="2017-07" db="EMBL/GenBank/DDBJ databases">
        <authorList>
            <person name="Varghese N."/>
            <person name="Submissions S."/>
        </authorList>
    </citation>
    <scope>NUCLEOTIDE SEQUENCE [LARGE SCALE GENOMIC DNA]</scope>
    <source>
        <strain evidence="2">NLAE-zl-C134</strain>
    </source>
</reference>
<dbReference type="Proteomes" id="UP000254051">
    <property type="component" value="Unassembled WGS sequence"/>
</dbReference>
<dbReference type="RefSeq" id="WP_109713332.1">
    <property type="nucleotide sequence ID" value="NZ_QGDS01000013.1"/>
</dbReference>
<dbReference type="EMBL" id="UHJJ01000013">
    <property type="protein sequence ID" value="SUQ15468.1"/>
    <property type="molecule type" value="Genomic_DNA"/>
</dbReference>
<evidence type="ECO:0008006" key="3">
    <source>
        <dbReference type="Google" id="ProtNLM"/>
    </source>
</evidence>
<keyword evidence="2" id="KW-1185">Reference proteome</keyword>